<dbReference type="AlphaFoldDB" id="A0A7S4F8G4"/>
<comment type="similarity">
    <text evidence="1">Belongs to the RdRP family.</text>
</comment>
<feature type="domain" description="RDRP core" evidence="2">
    <location>
        <begin position="10"/>
        <end position="198"/>
    </location>
</feature>
<evidence type="ECO:0000259" key="2">
    <source>
        <dbReference type="Pfam" id="PF05183"/>
    </source>
</evidence>
<dbReference type="GO" id="GO:0003968">
    <property type="term" value="F:RNA-directed RNA polymerase activity"/>
    <property type="evidence" value="ECO:0007669"/>
    <property type="project" value="UniProtKB-KW"/>
</dbReference>
<dbReference type="GO" id="GO:0003723">
    <property type="term" value="F:RNA binding"/>
    <property type="evidence" value="ECO:0007669"/>
    <property type="project" value="UniProtKB-KW"/>
</dbReference>
<dbReference type="GO" id="GO:0031380">
    <property type="term" value="C:nuclear RNA-directed RNA polymerase complex"/>
    <property type="evidence" value="ECO:0007669"/>
    <property type="project" value="TreeGrafter"/>
</dbReference>
<dbReference type="PANTHER" id="PTHR23079">
    <property type="entry name" value="RNA-DEPENDENT RNA POLYMERASE"/>
    <property type="match status" value="1"/>
</dbReference>
<keyword evidence="1" id="KW-0694">RNA-binding</keyword>
<comment type="catalytic activity">
    <reaction evidence="1">
        <text>RNA(n) + a ribonucleoside 5'-triphosphate = RNA(n+1) + diphosphate</text>
        <dbReference type="Rhea" id="RHEA:21248"/>
        <dbReference type="Rhea" id="RHEA-COMP:14527"/>
        <dbReference type="Rhea" id="RHEA-COMP:17342"/>
        <dbReference type="ChEBI" id="CHEBI:33019"/>
        <dbReference type="ChEBI" id="CHEBI:61557"/>
        <dbReference type="ChEBI" id="CHEBI:140395"/>
        <dbReference type="EC" id="2.7.7.48"/>
    </reaction>
</comment>
<dbReference type="InterPro" id="IPR057596">
    <property type="entry name" value="RDRP_core"/>
</dbReference>
<dbReference type="InterPro" id="IPR007855">
    <property type="entry name" value="RDRP"/>
</dbReference>
<keyword evidence="1" id="KW-0696">RNA-directed RNA polymerase</keyword>
<dbReference type="EMBL" id="HBIZ01050029">
    <property type="protein sequence ID" value="CAE0779364.1"/>
    <property type="molecule type" value="Transcribed_RNA"/>
</dbReference>
<keyword evidence="1" id="KW-0808">Transferase</keyword>
<keyword evidence="1" id="KW-0548">Nucleotidyltransferase</keyword>
<gene>
    <name evidence="3" type="ORF">PCAR00345_LOCUS32003</name>
</gene>
<dbReference type="Pfam" id="PF05183">
    <property type="entry name" value="RdRP"/>
    <property type="match status" value="1"/>
</dbReference>
<evidence type="ECO:0000256" key="1">
    <source>
        <dbReference type="RuleBase" id="RU363098"/>
    </source>
</evidence>
<dbReference type="GO" id="GO:0030422">
    <property type="term" value="P:siRNA processing"/>
    <property type="evidence" value="ECO:0007669"/>
    <property type="project" value="TreeGrafter"/>
</dbReference>
<accession>A0A7S4F8G4</accession>
<dbReference type="PANTHER" id="PTHR23079:SF55">
    <property type="entry name" value="RNA-DIRECTED RNA POLYMERASE"/>
    <property type="match status" value="1"/>
</dbReference>
<name>A0A7S4F8G4_CHRCT</name>
<proteinExistence type="inferred from homology"/>
<protein>
    <recommendedName>
        <fullName evidence="1">RNA-dependent RNA polymerase</fullName>
        <ecNumber evidence="1">2.7.7.48</ecNumber>
    </recommendedName>
</protein>
<evidence type="ECO:0000313" key="3">
    <source>
        <dbReference type="EMBL" id="CAE0779364.1"/>
    </source>
</evidence>
<reference evidence="3" key="1">
    <citation type="submission" date="2021-01" db="EMBL/GenBank/DDBJ databases">
        <authorList>
            <person name="Corre E."/>
            <person name="Pelletier E."/>
            <person name="Niang G."/>
            <person name="Scheremetjew M."/>
            <person name="Finn R."/>
            <person name="Kale V."/>
            <person name="Holt S."/>
            <person name="Cochrane G."/>
            <person name="Meng A."/>
            <person name="Brown T."/>
            <person name="Cohen L."/>
        </authorList>
    </citation>
    <scope>NUCLEOTIDE SEQUENCE</scope>
    <source>
        <strain evidence="3">CCMP645</strain>
    </source>
</reference>
<sequence>MGDARACGGGCPVLVYKSPGCHPGDVRKLRHVTTPTIDEMLKGIDSVRANAVIFSTQGKRAAADEIAGSDYDGDEFMVLADQTLVSLFCPSDPWSEPVGHGGGKAQSVSAAHESDGMLQRQLVQNVLEVRHNSTFLVGSSANAITAYSDARGPRHASVLKLVDVYYGALDGALGCGGDSRRLIQEARKWPRWMDKKTKKCVPWPLLGRVRVIDSLILHAPIVSTPF</sequence>
<dbReference type="EC" id="2.7.7.48" evidence="1"/>
<organism evidence="3">
    <name type="scientific">Chrysotila carterae</name>
    <name type="common">Marine alga</name>
    <name type="synonym">Syracosphaera carterae</name>
    <dbReference type="NCBI Taxonomy" id="13221"/>
    <lineage>
        <taxon>Eukaryota</taxon>
        <taxon>Haptista</taxon>
        <taxon>Haptophyta</taxon>
        <taxon>Prymnesiophyceae</taxon>
        <taxon>Isochrysidales</taxon>
        <taxon>Isochrysidaceae</taxon>
        <taxon>Chrysotila</taxon>
    </lineage>
</organism>